<dbReference type="EMBL" id="CH478160">
    <property type="protein sequence ID" value="EAT33752.1"/>
    <property type="molecule type" value="Genomic_DNA"/>
</dbReference>
<dbReference type="PaxDb" id="7159-AAEL003031-PA"/>
<dbReference type="GO" id="GO:0045259">
    <property type="term" value="C:proton-transporting ATP synthase complex"/>
    <property type="evidence" value="ECO:0007669"/>
    <property type="project" value="UniProtKB-KW"/>
</dbReference>
<evidence type="ECO:0000256" key="5">
    <source>
        <dbReference type="ARBA" id="ARBA00022781"/>
    </source>
</evidence>
<dbReference type="GO" id="GO:1902600">
    <property type="term" value="P:proton transmembrane transport"/>
    <property type="evidence" value="ECO:0007669"/>
    <property type="project" value="UniProtKB-KW"/>
</dbReference>
<keyword evidence="3" id="KW-0813">Transport</keyword>
<reference evidence="12" key="2">
    <citation type="journal article" date="2007" name="Science">
        <title>Genome sequence of Aedes aegypti, a major arbovirus vector.</title>
        <authorList>
            <person name="Nene V."/>
            <person name="Wortman J.R."/>
            <person name="Lawson D."/>
            <person name="Haas B."/>
            <person name="Kodira C."/>
            <person name="Tu Z.J."/>
            <person name="Loftus B."/>
            <person name="Xi Z."/>
            <person name="Megy K."/>
            <person name="Grabherr M."/>
            <person name="Ren Q."/>
            <person name="Zdobnov E.M."/>
            <person name="Lobo N.F."/>
            <person name="Campbell K.S."/>
            <person name="Brown S.E."/>
            <person name="Bonaldo M.F."/>
            <person name="Zhu J."/>
            <person name="Sinkins S.P."/>
            <person name="Hogenkamp D.G."/>
            <person name="Amedeo P."/>
            <person name="Arensburger P."/>
            <person name="Atkinson P.W."/>
            <person name="Bidwell S."/>
            <person name="Biedler J."/>
            <person name="Birney E."/>
            <person name="Bruggner R.V."/>
            <person name="Costas J."/>
            <person name="Coy M.R."/>
            <person name="Crabtree J."/>
            <person name="Crawford M."/>
            <person name="Debruyn B."/>
            <person name="Decaprio D."/>
            <person name="Eiglmeier K."/>
            <person name="Eisenstadt E."/>
            <person name="El-Dorry H."/>
            <person name="Gelbart W.M."/>
            <person name="Gomes S.L."/>
            <person name="Hammond M."/>
            <person name="Hannick L.I."/>
            <person name="Hogan J.R."/>
            <person name="Holmes M.H."/>
            <person name="Jaffe D."/>
            <person name="Johnston J.S."/>
            <person name="Kennedy R.C."/>
            <person name="Koo H."/>
            <person name="Kravitz S."/>
            <person name="Kriventseva E.V."/>
            <person name="Kulp D."/>
            <person name="Labutti K."/>
            <person name="Lee E."/>
            <person name="Li S."/>
            <person name="Lovin D.D."/>
            <person name="Mao C."/>
            <person name="Mauceli E."/>
            <person name="Menck C.F."/>
            <person name="Miller J.R."/>
            <person name="Montgomery P."/>
            <person name="Mori A."/>
            <person name="Nascimento A.L."/>
            <person name="Naveira H.F."/>
            <person name="Nusbaum C."/>
            <person name="O'leary S."/>
            <person name="Orvis J."/>
            <person name="Pertea M."/>
            <person name="Quesneville H."/>
            <person name="Reidenbach K.R."/>
            <person name="Rogers Y.H."/>
            <person name="Roth C.W."/>
            <person name="Schneider J.R."/>
            <person name="Schatz M."/>
            <person name="Shumway M."/>
            <person name="Stanke M."/>
            <person name="Stinson E.O."/>
            <person name="Tubio J.M."/>
            <person name="Vanzee J.P."/>
            <person name="Verjovski-Almeida S."/>
            <person name="Werner D."/>
            <person name="White O."/>
            <person name="Wyder S."/>
            <person name="Zeng Q."/>
            <person name="Zhao Q."/>
            <person name="Zhao Y."/>
            <person name="Hill C.A."/>
            <person name="Raikhel A.S."/>
            <person name="Soares M.B."/>
            <person name="Knudson D.L."/>
            <person name="Lee N.H."/>
            <person name="Galagan J."/>
            <person name="Salzberg S.L."/>
            <person name="Paulsen I.T."/>
            <person name="Dimopoulos G."/>
            <person name="Collins F.H."/>
            <person name="Birren B."/>
            <person name="Fraser-Liggett C.M."/>
            <person name="Severson D.W."/>
        </authorList>
    </citation>
    <scope>NUCLEOTIDE SEQUENCE [LARGE SCALE GENOMIC DNA]</scope>
    <source>
        <strain evidence="12">Liverpool</strain>
    </source>
</reference>
<evidence type="ECO:0000313" key="11">
    <source>
        <dbReference type="EMBL" id="EAT42644.1"/>
    </source>
</evidence>
<evidence type="ECO:0000256" key="8">
    <source>
        <dbReference type="ARBA" id="ARBA00023136"/>
    </source>
</evidence>
<keyword evidence="5" id="KW-0375">Hydrogen ion transport</keyword>
<comment type="subcellular location">
    <subcellularLocation>
        <location evidence="1">Mitochondrion membrane</location>
    </subcellularLocation>
</comment>
<dbReference type="GO" id="GO:0006754">
    <property type="term" value="P:ATP biosynthetic process"/>
    <property type="evidence" value="ECO:0007669"/>
    <property type="project" value="UniProtKB-KW"/>
</dbReference>
<organism evidence="12 15">
    <name type="scientific">Aedes aegypti</name>
    <name type="common">Yellowfever mosquito</name>
    <name type="synonym">Culex aegypti</name>
    <dbReference type="NCBI Taxonomy" id="7159"/>
    <lineage>
        <taxon>Eukaryota</taxon>
        <taxon>Metazoa</taxon>
        <taxon>Ecdysozoa</taxon>
        <taxon>Arthropoda</taxon>
        <taxon>Hexapoda</taxon>
        <taxon>Insecta</taxon>
        <taxon>Pterygota</taxon>
        <taxon>Neoptera</taxon>
        <taxon>Endopterygota</taxon>
        <taxon>Diptera</taxon>
        <taxon>Nematocera</taxon>
        <taxon>Culicoidea</taxon>
        <taxon>Culicidae</taxon>
        <taxon>Culicinae</taxon>
        <taxon>Aedini</taxon>
        <taxon>Aedes</taxon>
        <taxon>Stegomyia</taxon>
    </lineage>
</organism>
<dbReference type="Proteomes" id="UP000682892">
    <property type="component" value="Chromosome 2"/>
</dbReference>
<comment type="similarity">
    <text evidence="2">Belongs to the ATPase F chain family.</text>
</comment>
<gene>
    <name evidence="14" type="ORF">AaeL_AAEL003031</name>
    <name evidence="13" type="ORF">AaeL_AAEL004072</name>
    <name evidence="12" type="ORF">AaeL_AAEL004963</name>
    <name evidence="11" type="ORF">AaeL_AAEL005860</name>
    <name evidence="10" type="ORF">AaeL_AAEL013988</name>
</gene>
<keyword evidence="7" id="KW-0496">Mitochondrion</keyword>
<dbReference type="AlphaFoldDB" id="Q17BJ0"/>
<dbReference type="EMBL" id="CH477291">
    <property type="protein sequence ID" value="EAT44600.1"/>
    <property type="molecule type" value="Genomic_DNA"/>
</dbReference>
<accession>Q17BJ0</accession>
<evidence type="ECO:0000256" key="3">
    <source>
        <dbReference type="ARBA" id="ARBA00022448"/>
    </source>
</evidence>
<dbReference type="EMBL" id="CH477321">
    <property type="protein sequence ID" value="EAT43620.1"/>
    <property type="molecule type" value="Genomic_DNA"/>
</dbReference>
<dbReference type="EMBL" id="CH477260">
    <property type="protein sequence ID" value="EAT45725.1"/>
    <property type="molecule type" value="Genomic_DNA"/>
</dbReference>
<evidence type="ECO:0000256" key="1">
    <source>
        <dbReference type="ARBA" id="ARBA00004325"/>
    </source>
</evidence>
<dbReference type="Pfam" id="PF10206">
    <property type="entry name" value="WRW"/>
    <property type="match status" value="1"/>
</dbReference>
<keyword evidence="6" id="KW-0406">Ion transport</keyword>
<keyword evidence="9" id="KW-0066">ATP synthesis</keyword>
<evidence type="ECO:0000256" key="7">
    <source>
        <dbReference type="ARBA" id="ARBA00023128"/>
    </source>
</evidence>
<dbReference type="EMBL" id="CH477362">
    <property type="protein sequence ID" value="EAT42644.1"/>
    <property type="molecule type" value="Genomic_DNA"/>
</dbReference>
<keyword evidence="4" id="KW-0138">CF(0)</keyword>
<dbReference type="eggNOG" id="KOG4092">
    <property type="taxonomic scope" value="Eukaryota"/>
</dbReference>
<dbReference type="InterPro" id="IPR019344">
    <property type="entry name" value="F1F0-ATPsyn_F_prd"/>
</dbReference>
<keyword evidence="8" id="KW-0472">Membrane</keyword>
<dbReference type="Proteomes" id="UP000682892">
    <property type="component" value="Chromosome 1"/>
</dbReference>
<evidence type="ECO:0000256" key="6">
    <source>
        <dbReference type="ARBA" id="ARBA00023065"/>
    </source>
</evidence>
<reference evidence="12" key="3">
    <citation type="submission" date="2012-09" db="EMBL/GenBank/DDBJ databases">
        <authorList>
            <consortium name="VectorBase"/>
        </authorList>
    </citation>
    <scope>NUCLEOTIDE SEQUENCE</scope>
    <source>
        <strain evidence="12">Liverpool</strain>
    </source>
</reference>
<dbReference type="HOGENOM" id="CLU_156759_0_0_1"/>
<evidence type="ECO:0000256" key="9">
    <source>
        <dbReference type="ARBA" id="ARBA00023310"/>
    </source>
</evidence>
<evidence type="ECO:0000313" key="12">
    <source>
        <dbReference type="EMBL" id="EAT43620.1"/>
    </source>
</evidence>
<accession>Q16HK9</accession>
<evidence type="ECO:0000313" key="10">
    <source>
        <dbReference type="EMBL" id="EAT33752.1"/>
    </source>
</evidence>
<proteinExistence type="inferred from homology"/>
<name>Q17BJ0_AEDAE</name>
<reference evidence="12" key="1">
    <citation type="submission" date="2005-10" db="EMBL/GenBank/DDBJ databases">
        <authorList>
            <person name="Loftus B.J."/>
            <person name="Nene V.M."/>
            <person name="Hannick L.I."/>
            <person name="Bidwell S."/>
            <person name="Haas B."/>
            <person name="Amedeo P."/>
            <person name="Orvis J."/>
            <person name="Wortman J.R."/>
            <person name="White O.R."/>
            <person name="Salzberg S."/>
            <person name="Shumway M."/>
            <person name="Koo H."/>
            <person name="Zhao Y."/>
            <person name="Holmes M."/>
            <person name="Miller J."/>
            <person name="Schatz M."/>
            <person name="Pop M."/>
            <person name="Pai G."/>
            <person name="Utterback T."/>
            <person name="Rogers Y.-H."/>
            <person name="Kravitz S."/>
            <person name="Fraser C.M."/>
        </authorList>
    </citation>
    <scope>NUCLEOTIDE SEQUENCE</scope>
    <source>
        <strain evidence="12">Liverpool</strain>
    </source>
</reference>
<evidence type="ECO:0000256" key="4">
    <source>
        <dbReference type="ARBA" id="ARBA00022547"/>
    </source>
</evidence>
<sequence length="92" mass="10794">MVFGDYPAAPAEYNSKIHGPYDPARYYGKPDTPLDQVKLNEFGAWFGRRDKNPAAAEAVSRAFWRWQPKRRGIVPFFQVIGKLKHHRNYKYH</sequence>
<evidence type="ECO:0000256" key="2">
    <source>
        <dbReference type="ARBA" id="ARBA00005895"/>
    </source>
</evidence>
<evidence type="ECO:0000313" key="15">
    <source>
        <dbReference type="Proteomes" id="UP000682892"/>
    </source>
</evidence>
<dbReference type="GO" id="GO:0031966">
    <property type="term" value="C:mitochondrial membrane"/>
    <property type="evidence" value="ECO:0007669"/>
    <property type="project" value="UniProtKB-SubCell"/>
</dbReference>
<protein>
    <submittedName>
        <fullName evidence="14">AAEL003031-PA</fullName>
    </submittedName>
    <submittedName>
        <fullName evidence="13">AAEL004072-PA</fullName>
    </submittedName>
    <submittedName>
        <fullName evidence="12">AAEL004963-PA</fullName>
    </submittedName>
    <submittedName>
        <fullName evidence="11">AAEL005860-PA</fullName>
    </submittedName>
    <submittedName>
        <fullName evidence="10">AAEL013988-PA</fullName>
    </submittedName>
</protein>
<evidence type="ECO:0000313" key="14">
    <source>
        <dbReference type="EMBL" id="EAT45725.1"/>
    </source>
</evidence>
<dbReference type="STRING" id="7159.Q16HK9"/>
<evidence type="ECO:0000313" key="13">
    <source>
        <dbReference type="EMBL" id="EAT44600.1"/>
    </source>
</evidence>